<dbReference type="Proteomes" id="UP000266975">
    <property type="component" value="Unassembled WGS sequence"/>
</dbReference>
<evidence type="ECO:0000313" key="3">
    <source>
        <dbReference type="Proteomes" id="UP000266975"/>
    </source>
</evidence>
<feature type="transmembrane region" description="Helical" evidence="1">
    <location>
        <begin position="28"/>
        <end position="48"/>
    </location>
</feature>
<keyword evidence="3" id="KW-1185">Reference proteome</keyword>
<dbReference type="RefSeq" id="WP_123047683.1">
    <property type="nucleotide sequence ID" value="NZ_PTJO01000003.1"/>
</dbReference>
<organism evidence="2 3">
    <name type="scientific">Corynebacterium alimapuense</name>
    <dbReference type="NCBI Taxonomy" id="1576874"/>
    <lineage>
        <taxon>Bacteria</taxon>
        <taxon>Bacillati</taxon>
        <taxon>Actinomycetota</taxon>
        <taxon>Actinomycetes</taxon>
        <taxon>Mycobacteriales</taxon>
        <taxon>Corynebacteriaceae</taxon>
        <taxon>Corynebacterium</taxon>
    </lineage>
</organism>
<keyword evidence="1" id="KW-1133">Transmembrane helix</keyword>
<evidence type="ECO:0000256" key="1">
    <source>
        <dbReference type="SAM" id="Phobius"/>
    </source>
</evidence>
<dbReference type="AlphaFoldDB" id="A0A3M8K926"/>
<keyword evidence="1" id="KW-0472">Membrane</keyword>
<proteinExistence type="predicted"/>
<reference evidence="2 3" key="1">
    <citation type="submission" date="2018-02" db="EMBL/GenBank/DDBJ databases">
        <title>Corynebacterium alimpuense sp. nov., a marine obligate actinomycete isolated from sediments of Valparaiso bay, Chile.</title>
        <authorList>
            <person name="Claverias F."/>
            <person name="Gonzales-Siles L."/>
            <person name="Salva-Serra F."/>
            <person name="Inganaes E."/>
            <person name="Molin K."/>
            <person name="Cumsille A."/>
            <person name="Undabarrena A."/>
            <person name="Couve E."/>
            <person name="Moore E.R.B."/>
            <person name="Gomila M."/>
            <person name="Camara B."/>
        </authorList>
    </citation>
    <scope>NUCLEOTIDE SEQUENCE [LARGE SCALE GENOMIC DNA]</scope>
    <source>
        <strain evidence="2 3">CCUG 69366</strain>
    </source>
</reference>
<gene>
    <name evidence="2" type="ORF">C5L39_04670</name>
</gene>
<accession>A0A3M8K926</accession>
<comment type="caution">
    <text evidence="2">The sequence shown here is derived from an EMBL/GenBank/DDBJ whole genome shotgun (WGS) entry which is preliminary data.</text>
</comment>
<dbReference type="OrthoDB" id="4411364at2"/>
<dbReference type="EMBL" id="PTJO01000003">
    <property type="protein sequence ID" value="RNE49636.1"/>
    <property type="molecule type" value="Genomic_DNA"/>
</dbReference>
<evidence type="ECO:0000313" key="2">
    <source>
        <dbReference type="EMBL" id="RNE49636.1"/>
    </source>
</evidence>
<sequence length="102" mass="11055">MRALYLGLAAVACVVALLFKFLGITDLGAVVALLVAGTLLVMGLRVVAGERISQPLAPDEKQLATLRELKSRGDEGAAIRQVQLWFRDTTAEQARRLVHDLD</sequence>
<keyword evidence="1" id="KW-0812">Transmembrane</keyword>
<name>A0A3M8K926_9CORY</name>
<protein>
    <submittedName>
        <fullName evidence="2">Uncharacterized protein</fullName>
    </submittedName>
</protein>